<comment type="caution">
    <text evidence="1">The sequence shown here is derived from an EMBL/GenBank/DDBJ whole genome shotgun (WGS) entry which is preliminary data.</text>
</comment>
<accession>A0ABU8FB96</accession>
<evidence type="ECO:0000313" key="2">
    <source>
        <dbReference type="Proteomes" id="UP001372526"/>
    </source>
</evidence>
<proteinExistence type="predicted"/>
<protein>
    <recommendedName>
        <fullName evidence="3">Lipoprotein</fullName>
    </recommendedName>
</protein>
<sequence length="110" mass="12930">MLSACGKNGVDGTWELSQSKQNQCPVYYKFETVTKKEEKKEVIHHLVEMYTNNQKEQDKYKGTYKQENKGDSYILDYGNSFTSKQQMKRDGDKLEVFFSDVDKRCTYKKA</sequence>
<evidence type="ECO:0000313" key="1">
    <source>
        <dbReference type="EMBL" id="MEI4799958.1"/>
    </source>
</evidence>
<organism evidence="1 2">
    <name type="scientific">Bacillus bruguierae</name>
    <dbReference type="NCBI Taxonomy" id="3127667"/>
    <lineage>
        <taxon>Bacteria</taxon>
        <taxon>Bacillati</taxon>
        <taxon>Bacillota</taxon>
        <taxon>Bacilli</taxon>
        <taxon>Bacillales</taxon>
        <taxon>Bacillaceae</taxon>
        <taxon>Bacillus</taxon>
    </lineage>
</organism>
<keyword evidence="2" id="KW-1185">Reference proteome</keyword>
<reference evidence="1 2" key="1">
    <citation type="submission" date="2024-01" db="EMBL/GenBank/DDBJ databases">
        <title>Seven novel Bacillus-like species.</title>
        <authorList>
            <person name="Liu G."/>
        </authorList>
    </citation>
    <scope>NUCLEOTIDE SEQUENCE [LARGE SCALE GENOMIC DNA]</scope>
    <source>
        <strain evidence="1 2">FJAT-51639</strain>
    </source>
</reference>
<gene>
    <name evidence="1" type="ORF">WAZ07_01230</name>
</gene>
<dbReference type="EMBL" id="JBAWSX010000001">
    <property type="protein sequence ID" value="MEI4799958.1"/>
    <property type="molecule type" value="Genomic_DNA"/>
</dbReference>
<dbReference type="Proteomes" id="UP001372526">
    <property type="component" value="Unassembled WGS sequence"/>
</dbReference>
<name>A0ABU8FB96_9BACI</name>
<evidence type="ECO:0008006" key="3">
    <source>
        <dbReference type="Google" id="ProtNLM"/>
    </source>
</evidence>